<gene>
    <name evidence="2" type="ORF">SM0020_28045</name>
</gene>
<dbReference type="AlphaFoldDB" id="H0G7X4"/>
<dbReference type="InterPro" id="IPR010319">
    <property type="entry name" value="Transglutaminase-like_Cys_pept"/>
</dbReference>
<evidence type="ECO:0000313" key="3">
    <source>
        <dbReference type="Proteomes" id="UP000004038"/>
    </source>
</evidence>
<name>H0G7X4_RHIML</name>
<proteinExistence type="predicted"/>
<feature type="signal peptide" evidence="1">
    <location>
        <begin position="1"/>
        <end position="34"/>
    </location>
</feature>
<feature type="chain" id="PRO_5003533407" evidence="1">
    <location>
        <begin position="35"/>
        <end position="211"/>
    </location>
</feature>
<evidence type="ECO:0000313" key="2">
    <source>
        <dbReference type="EMBL" id="EHK74565.1"/>
    </source>
</evidence>
<accession>H0G7X4</accession>
<evidence type="ECO:0000256" key="1">
    <source>
        <dbReference type="SAM" id="SignalP"/>
    </source>
</evidence>
<dbReference type="Gene3D" id="3.10.620.30">
    <property type="match status" value="1"/>
</dbReference>
<organism evidence="2 3">
    <name type="scientific">Sinorhizobium meliloti CCNWSX0020</name>
    <dbReference type="NCBI Taxonomy" id="1107881"/>
    <lineage>
        <taxon>Bacteria</taxon>
        <taxon>Pseudomonadati</taxon>
        <taxon>Pseudomonadota</taxon>
        <taxon>Alphaproteobacteria</taxon>
        <taxon>Hyphomicrobiales</taxon>
        <taxon>Rhizobiaceae</taxon>
        <taxon>Sinorhizobium/Ensifer group</taxon>
        <taxon>Sinorhizobium</taxon>
    </lineage>
</organism>
<dbReference type="PANTHER" id="PTHR39327:SF1">
    <property type="entry name" value="BLR5470 PROTEIN"/>
    <property type="match status" value="1"/>
</dbReference>
<dbReference type="Proteomes" id="UP000004038">
    <property type="component" value="Unassembled WGS sequence"/>
</dbReference>
<dbReference type="Pfam" id="PF06035">
    <property type="entry name" value="Peptidase_C93"/>
    <property type="match status" value="1"/>
</dbReference>
<protein>
    <submittedName>
        <fullName evidence="2">Transglutaminase family protein cysteine peptidase BTLCP</fullName>
    </submittedName>
</protein>
<dbReference type="PANTHER" id="PTHR39327">
    <property type="match status" value="1"/>
</dbReference>
<dbReference type="PATRIC" id="fig|1107881.3.peg.5684"/>
<reference evidence="2 3" key="1">
    <citation type="journal article" date="2012" name="J. Bacteriol.">
        <title>Draft Genome Sequence of Sinorhizobium meliloti CCNWSX0020, a Nitrogen-Fixing Symbiont with Copper Tolerance Capability Isolated from Lead-Zinc Mine Tailings.</title>
        <authorList>
            <person name="Li Z."/>
            <person name="Ma Z."/>
            <person name="Hao X."/>
            <person name="Wei G."/>
        </authorList>
    </citation>
    <scope>NUCLEOTIDE SEQUENCE [LARGE SCALE GENOMIC DNA]</scope>
    <source>
        <strain evidence="2 3">CCNWSX0020</strain>
    </source>
</reference>
<sequence>MSNHNGETDMRTIITMAIAAAALATGLIAGPAYAVPANMTVGGATNPPIGHYEFCKANPSECAAIGADHGPSVLTRDSWKKILEVNYEVNQAIAPMTDMEIHGVEENWSYPDAVGDCEDYVLLKRRRLIESGFSPADLLITVVLQPNGDGHAVLTVRTDRGDFILDNMRSKVLLWSDTEYTYLKRQSSEHAGRWVKLQDGRALAVGSVSAQ</sequence>
<keyword evidence="1" id="KW-0732">Signal</keyword>
<dbReference type="EMBL" id="AGVV01000083">
    <property type="protein sequence ID" value="EHK74565.1"/>
    <property type="molecule type" value="Genomic_DNA"/>
</dbReference>